<name>A0A8X6QYK7_NEPPI</name>
<gene>
    <name evidence="1" type="ORF">NPIL_190081</name>
</gene>
<evidence type="ECO:0000313" key="2">
    <source>
        <dbReference type="Proteomes" id="UP000887013"/>
    </source>
</evidence>
<dbReference type="Proteomes" id="UP000887013">
    <property type="component" value="Unassembled WGS sequence"/>
</dbReference>
<dbReference type="AlphaFoldDB" id="A0A8X6QYK7"/>
<keyword evidence="2" id="KW-1185">Reference proteome</keyword>
<dbReference type="EMBL" id="BMAW01132894">
    <property type="protein sequence ID" value="GFU46014.1"/>
    <property type="molecule type" value="Genomic_DNA"/>
</dbReference>
<evidence type="ECO:0000313" key="1">
    <source>
        <dbReference type="EMBL" id="GFU46014.1"/>
    </source>
</evidence>
<sequence>MALTSFFRSDPVSTFKPRTVSSDLDRTVTLAWSSNGRHTIHHLIICRPFLRQKMISAALDLTIFISLVEKLAIELLATCISLHTRHLPSKSSRASD</sequence>
<reference evidence="1" key="1">
    <citation type="submission" date="2020-08" db="EMBL/GenBank/DDBJ databases">
        <title>Multicomponent nature underlies the extraordinary mechanical properties of spider dragline silk.</title>
        <authorList>
            <person name="Kono N."/>
            <person name="Nakamura H."/>
            <person name="Mori M."/>
            <person name="Yoshida Y."/>
            <person name="Ohtoshi R."/>
            <person name="Malay A.D."/>
            <person name="Moran D.A.P."/>
            <person name="Tomita M."/>
            <person name="Numata K."/>
            <person name="Arakawa K."/>
        </authorList>
    </citation>
    <scope>NUCLEOTIDE SEQUENCE</scope>
</reference>
<organism evidence="1 2">
    <name type="scientific">Nephila pilipes</name>
    <name type="common">Giant wood spider</name>
    <name type="synonym">Nephila maculata</name>
    <dbReference type="NCBI Taxonomy" id="299642"/>
    <lineage>
        <taxon>Eukaryota</taxon>
        <taxon>Metazoa</taxon>
        <taxon>Ecdysozoa</taxon>
        <taxon>Arthropoda</taxon>
        <taxon>Chelicerata</taxon>
        <taxon>Arachnida</taxon>
        <taxon>Araneae</taxon>
        <taxon>Araneomorphae</taxon>
        <taxon>Entelegynae</taxon>
        <taxon>Araneoidea</taxon>
        <taxon>Nephilidae</taxon>
        <taxon>Nephila</taxon>
    </lineage>
</organism>
<protein>
    <submittedName>
        <fullName evidence="1">Uncharacterized protein</fullName>
    </submittedName>
</protein>
<comment type="caution">
    <text evidence="1">The sequence shown here is derived from an EMBL/GenBank/DDBJ whole genome shotgun (WGS) entry which is preliminary data.</text>
</comment>
<proteinExistence type="predicted"/>
<accession>A0A8X6QYK7</accession>